<organism evidence="1">
    <name type="scientific">Burkholderia sp. (strain CCGE1003)</name>
    <dbReference type="NCBI Taxonomy" id="640512"/>
    <lineage>
        <taxon>Bacteria</taxon>
        <taxon>Pseudomonadati</taxon>
        <taxon>Pseudomonadota</taxon>
        <taxon>Betaproteobacteria</taxon>
        <taxon>Burkholderiales</taxon>
        <taxon>Burkholderiaceae</taxon>
        <taxon>Burkholderia</taxon>
    </lineage>
</organism>
<evidence type="ECO:0000313" key="1">
    <source>
        <dbReference type="EMBL" id="ADN60666.1"/>
    </source>
</evidence>
<reference evidence="1" key="1">
    <citation type="submission" date="2010-09" db="EMBL/GenBank/DDBJ databases">
        <title>Complete sequence of chromosome2 of Burkholderia sp. CCGE1003.</title>
        <authorList>
            <consortium name="US DOE Joint Genome Institute"/>
            <person name="Lucas S."/>
            <person name="Copeland A."/>
            <person name="Lapidus A."/>
            <person name="Cheng J.-F."/>
            <person name="Bruce D."/>
            <person name="Goodwin L."/>
            <person name="Pitluck S."/>
            <person name="Daligault H."/>
            <person name="Davenport K."/>
            <person name="Detter J.C."/>
            <person name="Han C."/>
            <person name="Tapia R."/>
            <person name="Land M."/>
            <person name="Hauser L."/>
            <person name="Jeffries C."/>
            <person name="Kyrpides N."/>
            <person name="Ivanova N."/>
            <person name="Ovchinnikova G."/>
            <person name="Martinez-Romero E."/>
            <person name="Rogel M.A."/>
            <person name="Auchtung J."/>
            <person name="Tiedje J.M."/>
            <person name="Woyke T."/>
        </authorList>
    </citation>
    <scope>NUCLEOTIDE SEQUENCE</scope>
    <source>
        <strain evidence="1">CCGE1003</strain>
    </source>
</reference>
<dbReference type="HOGENOM" id="CLU_1692204_0_0_4"/>
<protein>
    <submittedName>
        <fullName evidence="1">Uncharacterized protein</fullName>
    </submittedName>
</protein>
<dbReference type="KEGG" id="bgf:BC1003_4737"/>
<dbReference type="AlphaFoldDB" id="E1THQ7"/>
<proteinExistence type="predicted"/>
<dbReference type="eggNOG" id="ENOG5031D93">
    <property type="taxonomic scope" value="Bacteria"/>
</dbReference>
<dbReference type="STRING" id="640512.BC1003_4737"/>
<gene>
    <name evidence="1" type="ordered locus">BC1003_4737</name>
</gene>
<name>E1THQ7_BURSG</name>
<accession>E1THQ7</accession>
<dbReference type="EMBL" id="CP002218">
    <property type="protein sequence ID" value="ADN60666.1"/>
    <property type="molecule type" value="Genomic_DNA"/>
</dbReference>
<sequence>MNWLAEFFAQRTSPLSLSLWAYPPLLVGPDGPVAAPLHASGYPGIALTFTAPEVVSVGKFRYELPAHYEAEPIASTQGALLSAESQRFFRNVSIYAPSRFNPDFLVTVNDVYSFVPAFSSDGSPGFSGTCAGPLDEPYHASQLKLPWTFHGFITI</sequence>